<comment type="caution">
    <text evidence="6">The sequence shown here is derived from an EMBL/GenBank/DDBJ whole genome shotgun (WGS) entry which is preliminary data.</text>
</comment>
<dbReference type="InterPro" id="IPR050131">
    <property type="entry name" value="Peptidase_S8_subtilisin-like"/>
</dbReference>
<dbReference type="InterPro" id="IPR036852">
    <property type="entry name" value="Peptidase_S8/S53_dom_sf"/>
</dbReference>
<name>A0A0F9GGF4_9ZZZZ</name>
<dbReference type="EMBL" id="LAZR01026503">
    <property type="protein sequence ID" value="KKL68520.1"/>
    <property type="molecule type" value="Genomic_DNA"/>
</dbReference>
<evidence type="ECO:0000313" key="6">
    <source>
        <dbReference type="EMBL" id="KKL68520.1"/>
    </source>
</evidence>
<comment type="similarity">
    <text evidence="1">Belongs to the peptidase S8 family.</text>
</comment>
<keyword evidence="3" id="KW-0378">Hydrolase</keyword>
<keyword evidence="4" id="KW-0720">Serine protease</keyword>
<dbReference type="PROSITE" id="PS51892">
    <property type="entry name" value="SUBTILASE"/>
    <property type="match status" value="1"/>
</dbReference>
<proteinExistence type="inferred from homology"/>
<dbReference type="SUPFAM" id="SSF52743">
    <property type="entry name" value="Subtilisin-like"/>
    <property type="match status" value="1"/>
</dbReference>
<feature type="non-terminal residue" evidence="6">
    <location>
        <position position="1"/>
    </location>
</feature>
<dbReference type="PANTHER" id="PTHR43806">
    <property type="entry name" value="PEPTIDASE S8"/>
    <property type="match status" value="1"/>
</dbReference>
<protein>
    <recommendedName>
        <fullName evidence="5">Peptidase S8/S53 domain-containing protein</fullName>
    </recommendedName>
</protein>
<dbReference type="InterPro" id="IPR015500">
    <property type="entry name" value="Peptidase_S8_subtilisin-rel"/>
</dbReference>
<evidence type="ECO:0000256" key="4">
    <source>
        <dbReference type="ARBA" id="ARBA00022825"/>
    </source>
</evidence>
<dbReference type="InterPro" id="IPR000209">
    <property type="entry name" value="Peptidase_S8/S53_dom"/>
</dbReference>
<accession>A0A0F9GGF4</accession>
<dbReference type="PANTHER" id="PTHR43806:SF11">
    <property type="entry name" value="CEREVISIN-RELATED"/>
    <property type="match status" value="1"/>
</dbReference>
<organism evidence="6">
    <name type="scientific">marine sediment metagenome</name>
    <dbReference type="NCBI Taxonomy" id="412755"/>
    <lineage>
        <taxon>unclassified sequences</taxon>
        <taxon>metagenomes</taxon>
        <taxon>ecological metagenomes</taxon>
    </lineage>
</organism>
<dbReference type="PRINTS" id="PR00723">
    <property type="entry name" value="SUBTILISIN"/>
</dbReference>
<reference evidence="6" key="1">
    <citation type="journal article" date="2015" name="Nature">
        <title>Complex archaea that bridge the gap between prokaryotes and eukaryotes.</title>
        <authorList>
            <person name="Spang A."/>
            <person name="Saw J.H."/>
            <person name="Jorgensen S.L."/>
            <person name="Zaremba-Niedzwiedzka K."/>
            <person name="Martijn J."/>
            <person name="Lind A.E."/>
            <person name="van Eijk R."/>
            <person name="Schleper C."/>
            <person name="Guy L."/>
            <person name="Ettema T.J."/>
        </authorList>
    </citation>
    <scope>NUCLEOTIDE SEQUENCE</scope>
</reference>
<dbReference type="AlphaFoldDB" id="A0A0F9GGF4"/>
<dbReference type="Gene3D" id="3.40.50.200">
    <property type="entry name" value="Peptidase S8/S53 domain"/>
    <property type="match status" value="1"/>
</dbReference>
<dbReference type="InterPro" id="IPR023828">
    <property type="entry name" value="Peptidase_S8_Ser-AS"/>
</dbReference>
<dbReference type="GO" id="GO:0006508">
    <property type="term" value="P:proteolysis"/>
    <property type="evidence" value="ECO:0007669"/>
    <property type="project" value="UniProtKB-KW"/>
</dbReference>
<feature type="domain" description="Peptidase S8/S53" evidence="5">
    <location>
        <begin position="368"/>
        <end position="637"/>
    </location>
</feature>
<dbReference type="GO" id="GO:0005615">
    <property type="term" value="C:extracellular space"/>
    <property type="evidence" value="ECO:0007669"/>
    <property type="project" value="TreeGrafter"/>
</dbReference>
<evidence type="ECO:0000259" key="5">
    <source>
        <dbReference type="Pfam" id="PF00082"/>
    </source>
</evidence>
<gene>
    <name evidence="6" type="ORF">LCGC14_2124160</name>
</gene>
<evidence type="ECO:0000256" key="3">
    <source>
        <dbReference type="ARBA" id="ARBA00022801"/>
    </source>
</evidence>
<evidence type="ECO:0000256" key="2">
    <source>
        <dbReference type="ARBA" id="ARBA00022670"/>
    </source>
</evidence>
<sequence length="652" mass="71687">YERYTFETADIGSSEITQIRVRIRAFYLGAGTPQVNLYFDGAYQGWKNLISDFNNAHDYNWTGLNGDQTDLDGLQVRFKSSLSGMVRINTIWALEAYASYGPSIGFGIIRPSGDVTTQWLPSAVPHWSRLDEDVVDPEPGDSSFIIAASYDNGDIDDFFMDNNVQFVREVTEIQVKTLGIFVGTLRPRVSIYWNGVWQSWETVYLPGSLYPFPAPDMGWATNTWTLEGDQKDVDNLRVRYKARVQNVPYASNLINAFYSNILYEPGISICSPKEGGKYSEYVYLDIEPAYLEDLNYVLDNGDPIDILGDIAIHIPEGSHTIKVSGTYNGIDYESERSFFTYQVSNTRQVMDWGVDAIDAERLWGFVDGTGVNVLVIDTGIDYNHIDLDGNYKGGYDFIGRDEFPLDTDGHGTMTSGLIGAENNGDGVIGVAPNVNLYAARTGGYRGYLFNEALEWAASSGSPNFGVISMSLGEPIEDFEEKYNLRILYEGGTVLVAAAGNWDNNPYSVKPTNYTGINYPAGYYEYVIPVGALNLNLTIADNWYAGEVGGVVFNGGSCFGFEDNEGIVAPGTQITSTSITNSYGILNGTSFAAPLVAGISALLLDIKPDLNPSEVKDILYTTAIDLGDAGWDSIYGWGLVDAVAAVEYAIINY</sequence>
<dbReference type="PROSITE" id="PS00138">
    <property type="entry name" value="SUBTILASE_SER"/>
    <property type="match status" value="1"/>
</dbReference>
<dbReference type="GO" id="GO:0004252">
    <property type="term" value="F:serine-type endopeptidase activity"/>
    <property type="evidence" value="ECO:0007669"/>
    <property type="project" value="InterPro"/>
</dbReference>
<keyword evidence="2" id="KW-0645">Protease</keyword>
<dbReference type="Pfam" id="PF00082">
    <property type="entry name" value="Peptidase_S8"/>
    <property type="match status" value="1"/>
</dbReference>
<evidence type="ECO:0000256" key="1">
    <source>
        <dbReference type="ARBA" id="ARBA00011073"/>
    </source>
</evidence>